<dbReference type="Pfam" id="PF12833">
    <property type="entry name" value="HTH_18"/>
    <property type="match status" value="1"/>
</dbReference>
<dbReference type="AlphaFoldDB" id="A0AAE3IIM3"/>
<keyword evidence="1" id="KW-0805">Transcription regulation</keyword>
<comment type="caution">
    <text evidence="5">The sequence shown here is derived from an EMBL/GenBank/DDBJ whole genome shotgun (WGS) entry which is preliminary data.</text>
</comment>
<dbReference type="PROSITE" id="PS01124">
    <property type="entry name" value="HTH_ARAC_FAMILY_2"/>
    <property type="match status" value="1"/>
</dbReference>
<gene>
    <name evidence="5" type="ORF">OCV57_11915</name>
</gene>
<dbReference type="SMART" id="SM00342">
    <property type="entry name" value="HTH_ARAC"/>
    <property type="match status" value="1"/>
</dbReference>
<evidence type="ECO:0000256" key="3">
    <source>
        <dbReference type="ARBA" id="ARBA00023163"/>
    </source>
</evidence>
<dbReference type="PANTHER" id="PTHR43280">
    <property type="entry name" value="ARAC-FAMILY TRANSCRIPTIONAL REGULATOR"/>
    <property type="match status" value="1"/>
</dbReference>
<dbReference type="PANTHER" id="PTHR43280:SF2">
    <property type="entry name" value="HTH-TYPE TRANSCRIPTIONAL REGULATOR EXSA"/>
    <property type="match status" value="1"/>
</dbReference>
<reference evidence="5 6" key="1">
    <citation type="journal article" date="2021" name="ISME Commun">
        <title>Automated analysis of genomic sequences facilitates high-throughput and comprehensive description of bacteria.</title>
        <authorList>
            <person name="Hitch T.C.A."/>
        </authorList>
    </citation>
    <scope>NUCLEOTIDE SEQUENCE [LARGE SCALE GENOMIC DNA]</scope>
    <source>
        <strain evidence="5 6">Sanger_31</strain>
    </source>
</reference>
<feature type="domain" description="HTH araC/xylS-type" evidence="4">
    <location>
        <begin position="145"/>
        <end position="237"/>
    </location>
</feature>
<evidence type="ECO:0000259" key="4">
    <source>
        <dbReference type="PROSITE" id="PS01124"/>
    </source>
</evidence>
<dbReference type="InterPro" id="IPR009057">
    <property type="entry name" value="Homeodomain-like_sf"/>
</dbReference>
<keyword evidence="6" id="KW-1185">Reference proteome</keyword>
<evidence type="ECO:0000313" key="5">
    <source>
        <dbReference type="EMBL" id="MCU6706624.1"/>
    </source>
</evidence>
<keyword evidence="2" id="KW-0238">DNA-binding</keyword>
<keyword evidence="3" id="KW-0804">Transcription</keyword>
<sequence length="253" mass="29621">MEINRELSKRQFMQKENDYHHSPYETELEFYSAVRAGDLETVKRLYTPLDTNGKGRLSKDDLRNVKYHLVITIAMLCRFCIEGGLDPETAYTISDIYINKCDECRNEESVMAVHKEVIVYYTKQMKKAASQNVYSKHILMCFDCIFDNIYKGVTVNQIADELNITPQYLSKLFREEVGVKISDFIMSKRIQAAENMLRYSEYSPLDIANYLAFSSHSHFIACFKKQTGLTPKQYRDQFFRANWNKHSTSRSKI</sequence>
<name>A0AAE3IIM3_9FIRM</name>
<accession>A0AAE3IIM3</accession>
<dbReference type="InterPro" id="IPR018060">
    <property type="entry name" value="HTH_AraC"/>
</dbReference>
<evidence type="ECO:0000256" key="1">
    <source>
        <dbReference type="ARBA" id="ARBA00023015"/>
    </source>
</evidence>
<dbReference type="GO" id="GO:0043565">
    <property type="term" value="F:sequence-specific DNA binding"/>
    <property type="evidence" value="ECO:0007669"/>
    <property type="project" value="InterPro"/>
</dbReference>
<protein>
    <submittedName>
        <fullName evidence="5">Helix-turn-helix domain-containing protein</fullName>
    </submittedName>
</protein>
<dbReference type="RefSeq" id="WP_117878607.1">
    <property type="nucleotide sequence ID" value="NZ_JAOQJZ010000014.1"/>
</dbReference>
<organism evidence="5 6">
    <name type="scientific">Hominimerdicola aceti</name>
    <dbReference type="NCBI Taxonomy" id="2981726"/>
    <lineage>
        <taxon>Bacteria</taxon>
        <taxon>Bacillati</taxon>
        <taxon>Bacillota</taxon>
        <taxon>Clostridia</taxon>
        <taxon>Eubacteriales</taxon>
        <taxon>Oscillospiraceae</taxon>
        <taxon>Hominimerdicola</taxon>
    </lineage>
</organism>
<evidence type="ECO:0000313" key="6">
    <source>
        <dbReference type="Proteomes" id="UP001208131"/>
    </source>
</evidence>
<dbReference type="Gene3D" id="1.10.10.60">
    <property type="entry name" value="Homeodomain-like"/>
    <property type="match status" value="2"/>
</dbReference>
<dbReference type="Proteomes" id="UP001208131">
    <property type="component" value="Unassembled WGS sequence"/>
</dbReference>
<proteinExistence type="predicted"/>
<dbReference type="GO" id="GO:0003700">
    <property type="term" value="F:DNA-binding transcription factor activity"/>
    <property type="evidence" value="ECO:0007669"/>
    <property type="project" value="InterPro"/>
</dbReference>
<dbReference type="EMBL" id="JAOQJZ010000014">
    <property type="protein sequence ID" value="MCU6706624.1"/>
    <property type="molecule type" value="Genomic_DNA"/>
</dbReference>
<evidence type="ECO:0000256" key="2">
    <source>
        <dbReference type="ARBA" id="ARBA00023125"/>
    </source>
</evidence>
<dbReference type="SUPFAM" id="SSF46689">
    <property type="entry name" value="Homeodomain-like"/>
    <property type="match status" value="2"/>
</dbReference>